<proteinExistence type="inferred from homology"/>
<reference evidence="8" key="1">
    <citation type="journal article" date="2014" name="Int. J. Syst. Evol. Microbiol.">
        <title>Complete genome sequence of Corynebacterium casei LMG S-19264T (=DSM 44701T), isolated from a smear-ripened cheese.</title>
        <authorList>
            <consortium name="US DOE Joint Genome Institute (JGI-PGF)"/>
            <person name="Walter F."/>
            <person name="Albersmeier A."/>
            <person name="Kalinowski J."/>
            <person name="Ruckert C."/>
        </authorList>
    </citation>
    <scope>NUCLEOTIDE SEQUENCE</scope>
    <source>
        <strain evidence="8">CGMCC 1.15758</strain>
    </source>
</reference>
<evidence type="ECO:0000256" key="1">
    <source>
        <dbReference type="ARBA" id="ARBA00004127"/>
    </source>
</evidence>
<dbReference type="InterPro" id="IPR010096">
    <property type="entry name" value="NADH-Q_OxRdtase_suN/2"/>
</dbReference>
<comment type="subunit">
    <text evidence="5">NDH-1 is composed of 14 different subunits. Subunits NuoA, H, J, K, L, M, N constitute the membrane sector of the complex.</text>
</comment>
<sequence>MLANIITILPEITLGIAALVVMLADLFFGKKVKNIAYILTQVFLIIAAWILLKSLNSHIHVGFEGQTLSNELTFILQEVIILVAFFVFIYCKEYIEDRKLPQGEFYVLSLLSILGALVLTSAHSLLTIYIGLELLSLPLYALLAIRRGFATGAEAAIKYFVLGAIASGLLLYGMSFIYGVTGSLDLTEIGRYLANPEMAHSQIVLIAMVLMIATATFKLGAVPFHMWVPDVYEGSPNAVTAFLASVPKVAAFAMLVNILMIGMPAQAFAWSKVLTVLAVLSIFFGNLLALAQKNVKRMLGYSTISHIGFVLLALILNPAAFAVSTALFYVIIYVLMSAAGFGVLIVLSVRGNEVENLADFAGLNRRNPWIAFIMLIVMFSMAGIPPLSGFTAKLFVIMGLIDTGHLGLGIYALIMSVIACYYYLRVIKSMYFDLPKNQTPVYANKVTLFGLSINAALILLLGIFPALLVTLISPIYGLF</sequence>
<comment type="catalytic activity">
    <reaction evidence="5">
        <text>a quinone + NADH + 5 H(+)(in) = a quinol + NAD(+) + 4 H(+)(out)</text>
        <dbReference type="Rhea" id="RHEA:57888"/>
        <dbReference type="ChEBI" id="CHEBI:15378"/>
        <dbReference type="ChEBI" id="CHEBI:24646"/>
        <dbReference type="ChEBI" id="CHEBI:57540"/>
        <dbReference type="ChEBI" id="CHEBI:57945"/>
        <dbReference type="ChEBI" id="CHEBI:132124"/>
    </reaction>
</comment>
<keyword evidence="2 5" id="KW-0812">Transmembrane</keyword>
<dbReference type="PANTHER" id="PTHR22773">
    <property type="entry name" value="NADH DEHYDROGENASE"/>
    <property type="match status" value="1"/>
</dbReference>
<evidence type="ECO:0000313" key="9">
    <source>
        <dbReference type="Proteomes" id="UP000636949"/>
    </source>
</evidence>
<feature type="transmembrane region" description="Helical" evidence="5">
    <location>
        <begin position="198"/>
        <end position="217"/>
    </location>
</feature>
<feature type="transmembrane region" description="Helical" evidence="5">
    <location>
        <begin position="126"/>
        <end position="145"/>
    </location>
</feature>
<feature type="transmembrane region" description="Helical" evidence="5">
    <location>
        <begin position="408"/>
        <end position="427"/>
    </location>
</feature>
<feature type="transmembrane region" description="Helical" evidence="5">
    <location>
        <begin position="103"/>
        <end position="120"/>
    </location>
</feature>
<feature type="transmembrane region" description="Helical" evidence="5">
    <location>
        <begin position="448"/>
        <end position="476"/>
    </location>
</feature>
<keyword evidence="5" id="KW-0874">Quinone</keyword>
<comment type="function">
    <text evidence="5">NDH-1 shuttles electrons from NADH, via FMN and iron-sulfur (Fe-S) centers, to quinones in the respiratory chain. The immediate electron acceptor for the enzyme in this species is believed to be ubiquinone. Couples the redox reaction to proton translocation (for every two electrons transferred, four hydrogen ions are translocated across the cytoplasmic membrane), and thus conserves the redox energy in a proton gradient.</text>
</comment>
<dbReference type="Proteomes" id="UP000636949">
    <property type="component" value="Unassembled WGS sequence"/>
</dbReference>
<feature type="transmembrane region" description="Helical" evidence="5">
    <location>
        <begin position="72"/>
        <end position="91"/>
    </location>
</feature>
<keyword evidence="5" id="KW-1278">Translocase</keyword>
<evidence type="ECO:0000259" key="7">
    <source>
        <dbReference type="Pfam" id="PF00361"/>
    </source>
</evidence>
<evidence type="ECO:0000256" key="2">
    <source>
        <dbReference type="ARBA" id="ARBA00022692"/>
    </source>
</evidence>
<feature type="transmembrane region" description="Helical" evidence="5">
    <location>
        <begin position="6"/>
        <end position="28"/>
    </location>
</feature>
<feature type="transmembrane region" description="Helical" evidence="5">
    <location>
        <begin position="35"/>
        <end position="52"/>
    </location>
</feature>
<dbReference type="OrthoDB" id="9768329at2"/>
<dbReference type="InterPro" id="IPR001750">
    <property type="entry name" value="ND/Mrp_TM"/>
</dbReference>
<dbReference type="GO" id="GO:0005886">
    <property type="term" value="C:plasma membrane"/>
    <property type="evidence" value="ECO:0007669"/>
    <property type="project" value="UniProtKB-SubCell"/>
</dbReference>
<protein>
    <recommendedName>
        <fullName evidence="5">NADH-quinone oxidoreductase subunit N</fullName>
        <ecNumber evidence="5">7.1.1.-</ecNumber>
    </recommendedName>
    <alternativeName>
        <fullName evidence="5">NADH dehydrogenase I subunit N</fullName>
    </alternativeName>
    <alternativeName>
        <fullName evidence="5">NDH-1 subunit N</fullName>
    </alternativeName>
</protein>
<name>A0A8J3E932_9GAMM</name>
<feature type="domain" description="NADH:quinone oxidoreductase/Mrp antiporter transmembrane" evidence="7">
    <location>
        <begin position="122"/>
        <end position="418"/>
    </location>
</feature>
<dbReference type="NCBIfam" id="NF004442">
    <property type="entry name" value="PRK05777.1-5"/>
    <property type="match status" value="1"/>
</dbReference>
<dbReference type="GO" id="GO:0050136">
    <property type="term" value="F:NADH dehydrogenase (quinone) (non-electrogenic) activity"/>
    <property type="evidence" value="ECO:0007669"/>
    <property type="project" value="UniProtKB-UniRule"/>
</dbReference>
<feature type="transmembrane region" description="Helical" evidence="5">
    <location>
        <begin position="267"/>
        <end position="291"/>
    </location>
</feature>
<feature type="transmembrane region" description="Helical" evidence="5">
    <location>
        <begin position="157"/>
        <end position="178"/>
    </location>
</feature>
<keyword evidence="5" id="KW-1003">Cell membrane</keyword>
<dbReference type="AlphaFoldDB" id="A0A8J3E932"/>
<keyword evidence="4 5" id="KW-0472">Membrane</keyword>
<keyword evidence="5" id="KW-0830">Ubiquinone</keyword>
<dbReference type="GO" id="GO:0008137">
    <property type="term" value="F:NADH dehydrogenase (ubiquinone) activity"/>
    <property type="evidence" value="ECO:0007669"/>
    <property type="project" value="InterPro"/>
</dbReference>
<organism evidence="8 9">
    <name type="scientific">Cysteiniphilum litorale</name>
    <dbReference type="NCBI Taxonomy" id="2056700"/>
    <lineage>
        <taxon>Bacteria</taxon>
        <taxon>Pseudomonadati</taxon>
        <taxon>Pseudomonadota</taxon>
        <taxon>Gammaproteobacteria</taxon>
        <taxon>Thiotrichales</taxon>
        <taxon>Fastidiosibacteraceae</taxon>
        <taxon>Cysteiniphilum</taxon>
    </lineage>
</organism>
<keyword evidence="3 5" id="KW-1133">Transmembrane helix</keyword>
<comment type="subcellular location">
    <subcellularLocation>
        <location evidence="5">Cell membrane</location>
        <topology evidence="5">Multi-pass membrane protein</topology>
    </subcellularLocation>
    <subcellularLocation>
        <location evidence="1">Endomembrane system</location>
        <topology evidence="1">Multi-pass membrane protein</topology>
    </subcellularLocation>
    <subcellularLocation>
        <location evidence="6">Membrane</location>
        <topology evidence="6">Multi-pass membrane protein</topology>
    </subcellularLocation>
</comment>
<dbReference type="GO" id="GO:0048038">
    <property type="term" value="F:quinone binding"/>
    <property type="evidence" value="ECO:0007669"/>
    <property type="project" value="UniProtKB-KW"/>
</dbReference>
<keyword evidence="5" id="KW-0813">Transport</keyword>
<comment type="caution">
    <text evidence="8">The sequence shown here is derived from an EMBL/GenBank/DDBJ whole genome shotgun (WGS) entry which is preliminary data.</text>
</comment>
<accession>A0A8J3E932</accession>
<feature type="transmembrane region" description="Helical" evidence="5">
    <location>
        <begin position="326"/>
        <end position="349"/>
    </location>
</feature>
<reference evidence="8" key="2">
    <citation type="submission" date="2020-09" db="EMBL/GenBank/DDBJ databases">
        <authorList>
            <person name="Sun Q."/>
            <person name="Zhou Y."/>
        </authorList>
    </citation>
    <scope>NUCLEOTIDE SEQUENCE</scope>
    <source>
        <strain evidence="8">CGMCC 1.15758</strain>
    </source>
</reference>
<dbReference type="Pfam" id="PF00361">
    <property type="entry name" value="Proton_antipo_M"/>
    <property type="match status" value="1"/>
</dbReference>
<comment type="similarity">
    <text evidence="5">Belongs to the complex I subunit 2 family.</text>
</comment>
<dbReference type="NCBIfam" id="TIGR01770">
    <property type="entry name" value="NDH_I_N"/>
    <property type="match status" value="1"/>
</dbReference>
<feature type="transmembrane region" description="Helical" evidence="5">
    <location>
        <begin position="238"/>
        <end position="261"/>
    </location>
</feature>
<dbReference type="PRINTS" id="PR01434">
    <property type="entry name" value="NADHDHGNASE5"/>
</dbReference>
<dbReference type="GO" id="GO:0042773">
    <property type="term" value="P:ATP synthesis coupled electron transport"/>
    <property type="evidence" value="ECO:0007669"/>
    <property type="project" value="InterPro"/>
</dbReference>
<dbReference type="GO" id="GO:0012505">
    <property type="term" value="C:endomembrane system"/>
    <property type="evidence" value="ECO:0007669"/>
    <property type="project" value="UniProtKB-SubCell"/>
</dbReference>
<dbReference type="EC" id="7.1.1.-" evidence="5"/>
<evidence type="ECO:0000313" key="8">
    <source>
        <dbReference type="EMBL" id="GGF96067.1"/>
    </source>
</evidence>
<feature type="transmembrane region" description="Helical" evidence="5">
    <location>
        <begin position="298"/>
        <end position="320"/>
    </location>
</feature>
<feature type="transmembrane region" description="Helical" evidence="5">
    <location>
        <begin position="369"/>
        <end position="388"/>
    </location>
</feature>
<evidence type="ECO:0000256" key="3">
    <source>
        <dbReference type="ARBA" id="ARBA00022989"/>
    </source>
</evidence>
<evidence type="ECO:0000256" key="6">
    <source>
        <dbReference type="RuleBase" id="RU000320"/>
    </source>
</evidence>
<gene>
    <name evidence="5 8" type="primary">nuoN</name>
    <name evidence="8" type="ORF">GCM10010995_11660</name>
</gene>
<evidence type="ECO:0000256" key="5">
    <source>
        <dbReference type="HAMAP-Rule" id="MF_00445"/>
    </source>
</evidence>
<keyword evidence="9" id="KW-1185">Reference proteome</keyword>
<evidence type="ECO:0000256" key="4">
    <source>
        <dbReference type="ARBA" id="ARBA00023136"/>
    </source>
</evidence>
<keyword evidence="5" id="KW-0520">NAD</keyword>
<dbReference type="EMBL" id="BMJS01000010">
    <property type="protein sequence ID" value="GGF96067.1"/>
    <property type="molecule type" value="Genomic_DNA"/>
</dbReference>
<dbReference type="HAMAP" id="MF_00445">
    <property type="entry name" value="NDH1_NuoN_1"/>
    <property type="match status" value="1"/>
</dbReference>